<organism evidence="1 2">
    <name type="scientific">Aplysia californica</name>
    <name type="common">California sea hare</name>
    <dbReference type="NCBI Taxonomy" id="6500"/>
    <lineage>
        <taxon>Eukaryota</taxon>
        <taxon>Metazoa</taxon>
        <taxon>Spiralia</taxon>
        <taxon>Lophotrochozoa</taxon>
        <taxon>Mollusca</taxon>
        <taxon>Gastropoda</taxon>
        <taxon>Heterobranchia</taxon>
        <taxon>Euthyneura</taxon>
        <taxon>Tectipleura</taxon>
        <taxon>Aplysiida</taxon>
        <taxon>Aplysioidea</taxon>
        <taxon>Aplysiidae</taxon>
        <taxon>Aplysia</taxon>
    </lineage>
</organism>
<accession>A0ABM1A3Z0</accession>
<keyword evidence="1" id="KW-1185">Reference proteome</keyword>
<feature type="non-terminal residue" evidence="2">
    <location>
        <position position="123"/>
    </location>
</feature>
<reference evidence="2" key="1">
    <citation type="submission" date="2025-08" db="UniProtKB">
        <authorList>
            <consortium name="RefSeq"/>
        </authorList>
    </citation>
    <scope>IDENTIFICATION</scope>
</reference>
<dbReference type="GeneID" id="101857580"/>
<name>A0ABM1A3Z0_APLCA</name>
<dbReference type="RefSeq" id="XP_012940344.1">
    <property type="nucleotide sequence ID" value="XM_013084890.2"/>
</dbReference>
<gene>
    <name evidence="2" type="primary">LOC101857580</name>
</gene>
<evidence type="ECO:0000313" key="2">
    <source>
        <dbReference type="RefSeq" id="XP_012940344.1"/>
    </source>
</evidence>
<protein>
    <submittedName>
        <fullName evidence="2">Uncharacterized protein LOC101857580</fullName>
    </submittedName>
</protein>
<proteinExistence type="predicted"/>
<sequence>MAQKYQKIDGECSDHANKSKHSFYNKEEHLEIDLFQREADLHHRQLTCIKNPGHDNFTPVKELTMEDLPDSLRHKEVLEYIQAYSKIVVRIKVCHTSHSRPKDDPFLNFAGRPIYRGGTGSVT</sequence>
<evidence type="ECO:0000313" key="1">
    <source>
        <dbReference type="Proteomes" id="UP000694888"/>
    </source>
</evidence>
<dbReference type="Proteomes" id="UP000694888">
    <property type="component" value="Unplaced"/>
</dbReference>